<comment type="similarity">
    <text evidence="1 4">Belongs to the glycosyl hydrolase 1 family.</text>
</comment>
<dbReference type="GO" id="GO:0009821">
    <property type="term" value="P:alkaloid biosynthetic process"/>
    <property type="evidence" value="ECO:0007669"/>
    <property type="project" value="UniProtKB-ARBA"/>
</dbReference>
<dbReference type="EMBL" id="JAVXUP010001882">
    <property type="protein sequence ID" value="KAK3007272.1"/>
    <property type="molecule type" value="Genomic_DNA"/>
</dbReference>
<dbReference type="PANTHER" id="PTHR10353:SF137">
    <property type="entry name" value="MYROSINASE 3-RELATED"/>
    <property type="match status" value="1"/>
</dbReference>
<comment type="caution">
    <text evidence="5">The sequence shown here is derived from an EMBL/GenBank/DDBJ whole genome shotgun (WGS) entry which is preliminary data.</text>
</comment>
<dbReference type="InterPro" id="IPR017853">
    <property type="entry name" value="GH"/>
</dbReference>
<dbReference type="Pfam" id="PF00232">
    <property type="entry name" value="Glyco_hydro_1"/>
    <property type="match status" value="1"/>
</dbReference>
<dbReference type="Proteomes" id="UP001188597">
    <property type="component" value="Unassembled WGS sequence"/>
</dbReference>
<accession>A0AA88VEH3</accession>
<gene>
    <name evidence="5" type="ORF">RJ639_015820</name>
</gene>
<keyword evidence="3" id="KW-0326">Glycosidase</keyword>
<evidence type="ECO:0000256" key="2">
    <source>
        <dbReference type="ARBA" id="ARBA00022801"/>
    </source>
</evidence>
<evidence type="ECO:0000313" key="6">
    <source>
        <dbReference type="Proteomes" id="UP001188597"/>
    </source>
</evidence>
<evidence type="ECO:0000256" key="3">
    <source>
        <dbReference type="ARBA" id="ARBA00023295"/>
    </source>
</evidence>
<dbReference type="FunFam" id="3.20.20.80:FF:000022">
    <property type="entry name" value="Beta-glucosidase 11"/>
    <property type="match status" value="1"/>
</dbReference>
<evidence type="ECO:0000313" key="5">
    <source>
        <dbReference type="EMBL" id="KAK3007272.1"/>
    </source>
</evidence>
<dbReference type="InterPro" id="IPR033132">
    <property type="entry name" value="GH_1_N_CS"/>
</dbReference>
<dbReference type="PROSITE" id="PS00653">
    <property type="entry name" value="GLYCOSYL_HYDROL_F1_2"/>
    <property type="match status" value="1"/>
</dbReference>
<dbReference type="Gene3D" id="3.20.20.80">
    <property type="entry name" value="Glycosidases"/>
    <property type="match status" value="1"/>
</dbReference>
<protein>
    <recommendedName>
        <fullName evidence="7">Beta-glucosidase</fullName>
    </recommendedName>
</protein>
<dbReference type="GO" id="GO:0005975">
    <property type="term" value="P:carbohydrate metabolic process"/>
    <property type="evidence" value="ECO:0007669"/>
    <property type="project" value="InterPro"/>
</dbReference>
<keyword evidence="2" id="KW-0378">Hydrolase</keyword>
<dbReference type="SUPFAM" id="SSF51445">
    <property type="entry name" value="(Trans)glycosidases"/>
    <property type="match status" value="1"/>
</dbReference>
<dbReference type="PRINTS" id="PR00131">
    <property type="entry name" value="GLHYDRLASE1"/>
</dbReference>
<dbReference type="PANTHER" id="PTHR10353">
    <property type="entry name" value="GLYCOSYL HYDROLASE"/>
    <property type="match status" value="1"/>
</dbReference>
<keyword evidence="6" id="KW-1185">Reference proteome</keyword>
<proteinExistence type="inferred from homology"/>
<dbReference type="GO" id="GO:0008422">
    <property type="term" value="F:beta-glucosidase activity"/>
    <property type="evidence" value="ECO:0007669"/>
    <property type="project" value="UniProtKB-ARBA"/>
</dbReference>
<name>A0AA88VEH3_9ASTE</name>
<evidence type="ECO:0008006" key="7">
    <source>
        <dbReference type="Google" id="ProtNLM"/>
    </source>
</evidence>
<dbReference type="InterPro" id="IPR001360">
    <property type="entry name" value="Glyco_hydro_1"/>
</dbReference>
<evidence type="ECO:0000256" key="4">
    <source>
        <dbReference type="RuleBase" id="RU003690"/>
    </source>
</evidence>
<reference evidence="5" key="1">
    <citation type="submission" date="2022-12" db="EMBL/GenBank/DDBJ databases">
        <title>Draft genome assemblies for two species of Escallonia (Escalloniales).</title>
        <authorList>
            <person name="Chanderbali A."/>
            <person name="Dervinis C."/>
            <person name="Anghel I."/>
            <person name="Soltis D."/>
            <person name="Soltis P."/>
            <person name="Zapata F."/>
        </authorList>
    </citation>
    <scope>NUCLEOTIDE SEQUENCE</scope>
    <source>
        <strain evidence="5">UCBG64.0493</strain>
        <tissue evidence="5">Leaf</tissue>
    </source>
</reference>
<sequence length="535" mass="60312">MATPVVPGATFRHDFPEGFLFGASTSAFQIEGAVDEGGRGPSIWDTFARDQGLDGWQEGTNHYHRYEEDLKLVNYMGLDSYRFSISWSRVLPTGKLSGGKNQEGITFYDNLINKLLAAGIIPVVTLSHWDIPQGLDDEYGGFLSPDITKDFLDFANLCFTEFGDRVKYWITFCGPWSLAYTGYGTGTIAPGRGASSSSVETFASRRLLPPDLTFSRPYRTRIHRAALGDPGTEPYLVGHHQLLAHAAAVKLYRENYESTQKGKIGIILQQIWPVALTDSKEDRAATQRSIDYMLGWFMDPLYKGDYPDSMKDFVGSRLPSFKDEESKMVRGSYDFIALNYYTATYVRDAPDTATGPPSVVTDPRVAYETERDGGGSSWIRVYPVGIQEFMVYMKEKYDNPAIFISENGIDEMNDPLLTLWESLTDHWRVSYYQRHLSYLRRAITDNGVNVKGYFIWSLTDNFEWAASIYSRFGNVYIDYDNGHTRNPKLSAEWFRVHLLNPTPTPSMPILCNAVKACSSSSGTLWLAMMLESVAI</sequence>
<organism evidence="5 6">
    <name type="scientific">Escallonia herrerae</name>
    <dbReference type="NCBI Taxonomy" id="1293975"/>
    <lineage>
        <taxon>Eukaryota</taxon>
        <taxon>Viridiplantae</taxon>
        <taxon>Streptophyta</taxon>
        <taxon>Embryophyta</taxon>
        <taxon>Tracheophyta</taxon>
        <taxon>Spermatophyta</taxon>
        <taxon>Magnoliopsida</taxon>
        <taxon>eudicotyledons</taxon>
        <taxon>Gunneridae</taxon>
        <taxon>Pentapetalae</taxon>
        <taxon>asterids</taxon>
        <taxon>campanulids</taxon>
        <taxon>Escalloniales</taxon>
        <taxon>Escalloniaceae</taxon>
        <taxon>Escallonia</taxon>
    </lineage>
</organism>
<evidence type="ECO:0000256" key="1">
    <source>
        <dbReference type="ARBA" id="ARBA00010838"/>
    </source>
</evidence>
<dbReference type="AlphaFoldDB" id="A0AA88VEH3"/>